<keyword evidence="9" id="KW-1185">Reference proteome</keyword>
<keyword evidence="3" id="KW-0597">Phosphoprotein</keyword>
<keyword evidence="4" id="KW-0808">Transferase</keyword>
<dbReference type="GO" id="GO:0000155">
    <property type="term" value="F:phosphorelay sensor kinase activity"/>
    <property type="evidence" value="ECO:0007669"/>
    <property type="project" value="InterPro"/>
</dbReference>
<dbReference type="InterPro" id="IPR036890">
    <property type="entry name" value="HATPase_C_sf"/>
</dbReference>
<reference evidence="8" key="1">
    <citation type="submission" date="2022-10" db="EMBL/GenBank/DDBJ databases">
        <authorList>
            <person name="Koch H."/>
        </authorList>
    </citation>
    <scope>NUCLEOTIDE SEQUENCE</scope>
    <source>
        <strain evidence="8">DNF</strain>
    </source>
</reference>
<comment type="catalytic activity">
    <reaction evidence="1">
        <text>ATP + protein L-histidine = ADP + protein N-phospho-L-histidine.</text>
        <dbReference type="EC" id="2.7.13.3"/>
    </reaction>
</comment>
<protein>
    <recommendedName>
        <fullName evidence="2">histidine kinase</fullName>
        <ecNumber evidence="2">2.7.13.3</ecNumber>
    </recommendedName>
</protein>
<dbReference type="InterPro" id="IPR003661">
    <property type="entry name" value="HisK_dim/P_dom"/>
</dbReference>
<dbReference type="InterPro" id="IPR003594">
    <property type="entry name" value="HATPase_dom"/>
</dbReference>
<keyword evidence="6" id="KW-0472">Membrane</keyword>
<proteinExistence type="predicted"/>
<dbReference type="PANTHER" id="PTHR43304:SF1">
    <property type="entry name" value="PAC DOMAIN-CONTAINING PROTEIN"/>
    <property type="match status" value="1"/>
</dbReference>
<dbReference type="FunFam" id="3.30.565.10:FF:000006">
    <property type="entry name" value="Sensor histidine kinase WalK"/>
    <property type="match status" value="1"/>
</dbReference>
<evidence type="ECO:0000313" key="8">
    <source>
        <dbReference type="EMBL" id="CAI4030759.1"/>
    </source>
</evidence>
<organism evidence="8 9">
    <name type="scientific">Nitrospira tepida</name>
    <dbReference type="NCBI Taxonomy" id="2973512"/>
    <lineage>
        <taxon>Bacteria</taxon>
        <taxon>Pseudomonadati</taxon>
        <taxon>Nitrospirota</taxon>
        <taxon>Nitrospiria</taxon>
        <taxon>Nitrospirales</taxon>
        <taxon>Nitrospiraceae</taxon>
        <taxon>Nitrospira</taxon>
    </lineage>
</organism>
<gene>
    <name evidence="8" type="ORF">DNFV4_01189</name>
</gene>
<dbReference type="EMBL" id="OX365700">
    <property type="protein sequence ID" value="CAI4030759.1"/>
    <property type="molecule type" value="Genomic_DNA"/>
</dbReference>
<dbReference type="EC" id="2.7.13.3" evidence="2"/>
<dbReference type="InterPro" id="IPR004358">
    <property type="entry name" value="Sig_transdc_His_kin-like_C"/>
</dbReference>
<keyword evidence="6" id="KW-1133">Transmembrane helix</keyword>
<dbReference type="SUPFAM" id="SSF55874">
    <property type="entry name" value="ATPase domain of HSP90 chaperone/DNA topoisomerase II/histidine kinase"/>
    <property type="match status" value="1"/>
</dbReference>
<dbReference type="CDD" id="cd18773">
    <property type="entry name" value="PDC1_HK_sensor"/>
    <property type="match status" value="1"/>
</dbReference>
<evidence type="ECO:0000256" key="4">
    <source>
        <dbReference type="ARBA" id="ARBA00022679"/>
    </source>
</evidence>
<dbReference type="Proteomes" id="UP001179121">
    <property type="component" value="Chromosome"/>
</dbReference>
<dbReference type="PRINTS" id="PR00344">
    <property type="entry name" value="BCTRLSENSOR"/>
</dbReference>
<accession>A0AA86MXL4</accession>
<name>A0AA86MXL4_9BACT</name>
<evidence type="ECO:0000256" key="3">
    <source>
        <dbReference type="ARBA" id="ARBA00022553"/>
    </source>
</evidence>
<dbReference type="Gene3D" id="3.30.450.20">
    <property type="entry name" value="PAS domain"/>
    <property type="match status" value="1"/>
</dbReference>
<dbReference type="Gene3D" id="1.10.287.130">
    <property type="match status" value="1"/>
</dbReference>
<evidence type="ECO:0000259" key="7">
    <source>
        <dbReference type="PROSITE" id="PS50109"/>
    </source>
</evidence>
<sequence length="597" mass="66433">MASDRQSSTVTAASTTDRTRWTTTLLPLALLVCFAVAVGLGLYALSSLRTIMVAERGSELAQNAAAVADTLDRVLFERFGDIQLFANDGILREGTPADKTARLLHYKHLYWYYSWLGVTDERGRLIAATAPFSPQSAAGSIPDTFDGVRRTGMVHMEDVHDSPDSPGTLVVGFSAPLYGARGEFRGMVITRVPVENLRTVFEQEGRLRYGEGAYDWLLLARDGTIISEKTGPTGATESPIKVELLSQARAAADRDRPGYVEELHHRRGTSVVTGYARTRGYRNFGGFNWTVLFRLDHDEIYAPIDRLIWRVGGIGLLITLPLTGFGIWVSWRLGRERNDLLKTRRELEESVAELGRSNAELQQFAYVASHDLQEPLRMVSSYTQLLAKRYKGKLDADADEFIAYAVDGATRMQRLIHDLLAYSRVSTRGRDFEAVSLEAVLMYALDNLKKAIEESGAVVTHQELPVVTGDERQLVQLFQNLLSNAIKFGENQPPRVHVSAKSADSAWLVSVRDNGIGLEPQFADRIFVIFQRLHNRAEYPGTGIGLAICKKIVERHGGRIWVESELGKGATFYFTIPVHHGKSANPEARPMPRTPRT</sequence>
<dbReference type="InterPro" id="IPR052162">
    <property type="entry name" value="Sensor_kinase/Photoreceptor"/>
</dbReference>
<evidence type="ECO:0000256" key="6">
    <source>
        <dbReference type="SAM" id="Phobius"/>
    </source>
</evidence>
<dbReference type="InterPro" id="IPR005467">
    <property type="entry name" value="His_kinase_dom"/>
</dbReference>
<dbReference type="SMART" id="SM00388">
    <property type="entry name" value="HisKA"/>
    <property type="match status" value="1"/>
</dbReference>
<dbReference type="Gene3D" id="3.30.565.10">
    <property type="entry name" value="Histidine kinase-like ATPase, C-terminal domain"/>
    <property type="match status" value="1"/>
</dbReference>
<dbReference type="RefSeq" id="WP_289267729.1">
    <property type="nucleotide sequence ID" value="NZ_OX365700.1"/>
</dbReference>
<evidence type="ECO:0000256" key="2">
    <source>
        <dbReference type="ARBA" id="ARBA00012438"/>
    </source>
</evidence>
<evidence type="ECO:0000313" key="9">
    <source>
        <dbReference type="Proteomes" id="UP001179121"/>
    </source>
</evidence>
<dbReference type="InterPro" id="IPR036097">
    <property type="entry name" value="HisK_dim/P_sf"/>
</dbReference>
<feature type="transmembrane region" description="Helical" evidence="6">
    <location>
        <begin position="25"/>
        <end position="46"/>
    </location>
</feature>
<evidence type="ECO:0000256" key="5">
    <source>
        <dbReference type="ARBA" id="ARBA00022777"/>
    </source>
</evidence>
<dbReference type="CDD" id="cd00082">
    <property type="entry name" value="HisKA"/>
    <property type="match status" value="1"/>
</dbReference>
<dbReference type="Pfam" id="PF00512">
    <property type="entry name" value="HisKA"/>
    <property type="match status" value="1"/>
</dbReference>
<dbReference type="PROSITE" id="PS50109">
    <property type="entry name" value="HIS_KIN"/>
    <property type="match status" value="1"/>
</dbReference>
<dbReference type="SMART" id="SM00387">
    <property type="entry name" value="HATPase_c"/>
    <property type="match status" value="1"/>
</dbReference>
<keyword evidence="5 8" id="KW-0418">Kinase</keyword>
<feature type="domain" description="Histidine kinase" evidence="7">
    <location>
        <begin position="367"/>
        <end position="580"/>
    </location>
</feature>
<dbReference type="Pfam" id="PF02518">
    <property type="entry name" value="HATPase_c"/>
    <property type="match status" value="1"/>
</dbReference>
<dbReference type="SUPFAM" id="SSF47384">
    <property type="entry name" value="Homodimeric domain of signal transducing histidine kinase"/>
    <property type="match status" value="1"/>
</dbReference>
<dbReference type="AlphaFoldDB" id="A0AA86MXL4"/>
<dbReference type="PANTHER" id="PTHR43304">
    <property type="entry name" value="PHYTOCHROME-LIKE PROTEIN CPH1"/>
    <property type="match status" value="1"/>
</dbReference>
<dbReference type="KEGG" id="nti:DNFV4_01189"/>
<evidence type="ECO:0000256" key="1">
    <source>
        <dbReference type="ARBA" id="ARBA00000085"/>
    </source>
</evidence>
<keyword evidence="6" id="KW-0812">Transmembrane</keyword>